<dbReference type="Pfam" id="PF07690">
    <property type="entry name" value="MFS_1"/>
    <property type="match status" value="1"/>
</dbReference>
<keyword evidence="6 9" id="KW-0472">Membrane</keyword>
<evidence type="ECO:0000256" key="6">
    <source>
        <dbReference type="ARBA" id="ARBA00023136"/>
    </source>
</evidence>
<comment type="subcellular location">
    <subcellularLocation>
        <location evidence="1">Cell membrane</location>
        <topology evidence="1">Multi-pass membrane protein</topology>
    </subcellularLocation>
</comment>
<feature type="transmembrane region" description="Helical" evidence="9">
    <location>
        <begin position="382"/>
        <end position="401"/>
    </location>
</feature>
<evidence type="ECO:0000313" key="11">
    <source>
        <dbReference type="EMBL" id="OPC80315.1"/>
    </source>
</evidence>
<feature type="region of interest" description="Disordered" evidence="8">
    <location>
        <begin position="1"/>
        <end position="24"/>
    </location>
</feature>
<dbReference type="AlphaFoldDB" id="A0A1T3NUA5"/>
<dbReference type="GO" id="GO:0005886">
    <property type="term" value="C:plasma membrane"/>
    <property type="evidence" value="ECO:0007669"/>
    <property type="project" value="UniProtKB-SubCell"/>
</dbReference>
<comment type="caution">
    <text evidence="11">The sequence shown here is derived from an EMBL/GenBank/DDBJ whole genome shotgun (WGS) entry which is preliminary data.</text>
</comment>
<evidence type="ECO:0000256" key="9">
    <source>
        <dbReference type="SAM" id="Phobius"/>
    </source>
</evidence>
<dbReference type="Gene3D" id="1.20.1250.20">
    <property type="entry name" value="MFS general substrate transporter like domains"/>
    <property type="match status" value="1"/>
</dbReference>
<keyword evidence="12" id="KW-1185">Reference proteome</keyword>
<keyword evidence="7" id="KW-0046">Antibiotic resistance</keyword>
<sequence length="494" mass="50556">MAASSGIPVTAAPRGIDTSAPGRSGRPTNPKLVLLLVCVAQFVLLVDDTIVNVALPTIGDDLEFGESSLSWVTNAYFLTFGGFLLIGGGLADLLGRRRLFGISLTVFVLASAVCGLAPNAGVLIGARAAQGIAGALLSPAALSILLATFRDPAERARALGTWAALTGLGAATGLLLGGALVEWTHWRWIFLINLPIGALALFALPRTIGPDDRDAPRRVPDFAGAALGTAAVLTLVYTVVETDKHPWGSTRTLVGLGVAVVLALGFTVRQRSAAEPLLPRALLRMRHVVLADVLVLVAAGGLFAMFFFLTLYMQRIQSWSPMRTGLSFLPFSVGMGAGAAVSTKLLAHRGPLLPVSVGPAVAAGGMWSLSRLDAHSSFAAHLLPALVITGLGLGVAFVAIINTATGGAGEGEGGVASAMVTTCQQIGAAIGIAVLVTVATDHTRNQVASGVERGRAAVDGFARAFEIQAGLMAAAAVLGVVVGLAAERHRAAQG</sequence>
<dbReference type="InterPro" id="IPR020846">
    <property type="entry name" value="MFS_dom"/>
</dbReference>
<feature type="transmembrane region" description="Helical" evidence="9">
    <location>
        <begin position="252"/>
        <end position="268"/>
    </location>
</feature>
<name>A0A1T3NUA5_9ACTN</name>
<keyword evidence="2" id="KW-0813">Transport</keyword>
<dbReference type="Gene3D" id="1.20.1720.10">
    <property type="entry name" value="Multidrug resistance protein D"/>
    <property type="match status" value="1"/>
</dbReference>
<dbReference type="GO" id="GO:0046677">
    <property type="term" value="P:response to antibiotic"/>
    <property type="evidence" value="ECO:0007669"/>
    <property type="project" value="UniProtKB-KW"/>
</dbReference>
<reference evidence="11 12" key="1">
    <citation type="submission" date="2017-03" db="EMBL/GenBank/DDBJ databases">
        <title>Draft genome sequence of Streptomyces scabrisporus NF3, endophyte isolated from Amphipterygium adstringens.</title>
        <authorList>
            <person name="Vazquez M."/>
            <person name="Ceapa C.D."/>
            <person name="Rodriguez Luna D."/>
            <person name="Sanchez Esquivel S."/>
        </authorList>
    </citation>
    <scope>NUCLEOTIDE SEQUENCE [LARGE SCALE GENOMIC DNA]</scope>
    <source>
        <strain evidence="11 12">NF3</strain>
    </source>
</reference>
<feature type="transmembrane region" description="Helical" evidence="9">
    <location>
        <begin position="219"/>
        <end position="240"/>
    </location>
</feature>
<feature type="transmembrane region" description="Helical" evidence="9">
    <location>
        <begin position="75"/>
        <end position="94"/>
    </location>
</feature>
<feature type="transmembrane region" description="Helical" evidence="9">
    <location>
        <begin position="352"/>
        <end position="370"/>
    </location>
</feature>
<feature type="transmembrane region" description="Helical" evidence="9">
    <location>
        <begin position="289"/>
        <end position="313"/>
    </location>
</feature>
<feature type="transmembrane region" description="Helical" evidence="9">
    <location>
        <begin position="186"/>
        <end position="207"/>
    </location>
</feature>
<evidence type="ECO:0000256" key="2">
    <source>
        <dbReference type="ARBA" id="ARBA00022448"/>
    </source>
</evidence>
<organism evidence="11 12">
    <name type="scientific">Embleya scabrispora</name>
    <dbReference type="NCBI Taxonomy" id="159449"/>
    <lineage>
        <taxon>Bacteria</taxon>
        <taxon>Bacillati</taxon>
        <taxon>Actinomycetota</taxon>
        <taxon>Actinomycetes</taxon>
        <taxon>Kitasatosporales</taxon>
        <taxon>Streptomycetaceae</taxon>
        <taxon>Embleya</taxon>
    </lineage>
</organism>
<evidence type="ECO:0000256" key="5">
    <source>
        <dbReference type="ARBA" id="ARBA00022989"/>
    </source>
</evidence>
<feature type="transmembrane region" description="Helical" evidence="9">
    <location>
        <begin position="467"/>
        <end position="486"/>
    </location>
</feature>
<dbReference type="PROSITE" id="PS50850">
    <property type="entry name" value="MFS"/>
    <property type="match status" value="1"/>
</dbReference>
<protein>
    <submittedName>
        <fullName evidence="11">Drug resistance transporter EmrB/QacA subfamily</fullName>
    </submittedName>
</protein>
<dbReference type="Proteomes" id="UP000190037">
    <property type="component" value="Unassembled WGS sequence"/>
</dbReference>
<dbReference type="CDD" id="cd17321">
    <property type="entry name" value="MFS_MMR_MDR_like"/>
    <property type="match status" value="1"/>
</dbReference>
<evidence type="ECO:0000256" key="1">
    <source>
        <dbReference type="ARBA" id="ARBA00004651"/>
    </source>
</evidence>
<dbReference type="SUPFAM" id="SSF103473">
    <property type="entry name" value="MFS general substrate transporter"/>
    <property type="match status" value="1"/>
</dbReference>
<feature type="transmembrane region" description="Helical" evidence="9">
    <location>
        <begin position="99"/>
        <end position="118"/>
    </location>
</feature>
<gene>
    <name evidence="11" type="ORF">B4N89_04580</name>
</gene>
<evidence type="ECO:0000256" key="7">
    <source>
        <dbReference type="ARBA" id="ARBA00023251"/>
    </source>
</evidence>
<keyword evidence="5 9" id="KW-1133">Transmembrane helix</keyword>
<dbReference type="PANTHER" id="PTHR42718:SF46">
    <property type="entry name" value="BLR6921 PROTEIN"/>
    <property type="match status" value="1"/>
</dbReference>
<dbReference type="OrthoDB" id="4350161at2"/>
<feature type="transmembrane region" description="Helical" evidence="9">
    <location>
        <begin position="325"/>
        <end position="345"/>
    </location>
</feature>
<feature type="transmembrane region" description="Helical" evidence="9">
    <location>
        <begin position="159"/>
        <end position="180"/>
    </location>
</feature>
<evidence type="ECO:0000313" key="12">
    <source>
        <dbReference type="Proteomes" id="UP000190037"/>
    </source>
</evidence>
<keyword evidence="4 9" id="KW-0812">Transmembrane</keyword>
<evidence type="ECO:0000259" key="10">
    <source>
        <dbReference type="PROSITE" id="PS50850"/>
    </source>
</evidence>
<feature type="transmembrane region" description="Helical" evidence="9">
    <location>
        <begin position="32"/>
        <end position="55"/>
    </location>
</feature>
<dbReference type="GO" id="GO:0022857">
    <property type="term" value="F:transmembrane transporter activity"/>
    <property type="evidence" value="ECO:0007669"/>
    <property type="project" value="InterPro"/>
</dbReference>
<feature type="domain" description="Major facilitator superfamily (MFS) profile" evidence="10">
    <location>
        <begin position="33"/>
        <end position="491"/>
    </location>
</feature>
<feature type="transmembrane region" description="Helical" evidence="9">
    <location>
        <begin position="124"/>
        <end position="147"/>
    </location>
</feature>
<dbReference type="EMBL" id="MWQN01000001">
    <property type="protein sequence ID" value="OPC80315.1"/>
    <property type="molecule type" value="Genomic_DNA"/>
</dbReference>
<dbReference type="InterPro" id="IPR005829">
    <property type="entry name" value="Sugar_transporter_CS"/>
</dbReference>
<dbReference type="InterPro" id="IPR011701">
    <property type="entry name" value="MFS"/>
</dbReference>
<dbReference type="STRING" id="159449.B4N89_04580"/>
<accession>A0A1T3NUA5</accession>
<evidence type="ECO:0000256" key="8">
    <source>
        <dbReference type="SAM" id="MobiDB-lite"/>
    </source>
</evidence>
<dbReference type="InterPro" id="IPR036259">
    <property type="entry name" value="MFS_trans_sf"/>
</dbReference>
<proteinExistence type="predicted"/>
<evidence type="ECO:0000256" key="3">
    <source>
        <dbReference type="ARBA" id="ARBA00022475"/>
    </source>
</evidence>
<evidence type="ECO:0000256" key="4">
    <source>
        <dbReference type="ARBA" id="ARBA00022692"/>
    </source>
</evidence>
<dbReference type="RefSeq" id="WP_078974575.1">
    <property type="nucleotide sequence ID" value="NZ_MWQN01000001.1"/>
</dbReference>
<keyword evidence="3" id="KW-1003">Cell membrane</keyword>
<feature type="transmembrane region" description="Helical" evidence="9">
    <location>
        <begin position="413"/>
        <end position="439"/>
    </location>
</feature>
<dbReference type="PANTHER" id="PTHR42718">
    <property type="entry name" value="MAJOR FACILITATOR SUPERFAMILY MULTIDRUG TRANSPORTER MFSC"/>
    <property type="match status" value="1"/>
</dbReference>
<dbReference type="PROSITE" id="PS00216">
    <property type="entry name" value="SUGAR_TRANSPORT_1"/>
    <property type="match status" value="1"/>
</dbReference>